<evidence type="ECO:0000313" key="3">
    <source>
        <dbReference type="EMBL" id="PZF72892.1"/>
    </source>
</evidence>
<reference evidence="3 4" key="1">
    <citation type="submission" date="2018-06" db="EMBL/GenBank/DDBJ databases">
        <title>Mucibacter soli gen. nov., sp. nov., a new member of the family Chitinophagaceae producing mucin.</title>
        <authorList>
            <person name="Kim M.-K."/>
            <person name="Park S."/>
            <person name="Kim T.-S."/>
            <person name="Joung Y."/>
            <person name="Han J.-H."/>
            <person name="Kim S.B."/>
        </authorList>
    </citation>
    <scope>NUCLEOTIDE SEQUENCE [LARGE SCALE GENOMIC DNA]</scope>
    <source>
        <strain evidence="3 4">R1-15</strain>
    </source>
</reference>
<comment type="caution">
    <text evidence="3">The sequence shown here is derived from an EMBL/GenBank/DDBJ whole genome shotgun (WGS) entry which is preliminary data.</text>
</comment>
<dbReference type="Proteomes" id="UP000248745">
    <property type="component" value="Unassembled WGS sequence"/>
</dbReference>
<evidence type="ECO:0008006" key="5">
    <source>
        <dbReference type="Google" id="ProtNLM"/>
    </source>
</evidence>
<evidence type="ECO:0000256" key="2">
    <source>
        <dbReference type="SAM" id="MobiDB-lite"/>
    </source>
</evidence>
<sequence>MQKEQDTFTVTYPKMEAIMTQEANATTNQLQSWWEGVVFNGKEFFQLRENGELVLKATTTLPERIITTLTPENAEATAKALIEKFSEVEAKVKELRAEWDASEEKLKLMGKLARTREYLLHSHALGDFNSLMVSLDDFETVVNKLVEENHAAKLALVQQAEAIVQNDQWKETTQALRDLADQWKHIGFVDKQRNDELWNRLEAARNTFFERKRQHQEGQEKEMLQNLDLKMELVEKAENNAASEEWKETTELFKQLMEQWKSIGRTLPEKNEELWNRFIAAKNAFYDRKKLHFESIQQEQEANYSIKLALIDKAEGMKESTDWTGTSQAYADLMEEWKNTGRVPAEKADELWNRLNAAKEHFFQAKRHHFEAFRVSLEDNLAQKMALLKRAESLKNSTHWRESTEELNELMTEWKKIGPVPREHSDRIWEEFIAARTYFFNRKDADRERRKSQAEKQLVSRTQQTKNFLVKLEEELEEELGKLEDFKDGLNNITTGPKEEELRQHLQKLIAQGEHKVKHKQEKIDEVKTQLNELETKAAHNAPKDDHHAKEEQKNNDEETA</sequence>
<proteinExistence type="predicted"/>
<dbReference type="OrthoDB" id="977295at2"/>
<gene>
    <name evidence="3" type="ORF">DN068_10795</name>
</gene>
<keyword evidence="4" id="KW-1185">Reference proteome</keyword>
<dbReference type="AlphaFoldDB" id="A0A2W2AH76"/>
<feature type="region of interest" description="Disordered" evidence="2">
    <location>
        <begin position="531"/>
        <end position="561"/>
    </location>
</feature>
<organism evidence="3 4">
    <name type="scientific">Taibaiella soli</name>
    <dbReference type="NCBI Taxonomy" id="1649169"/>
    <lineage>
        <taxon>Bacteria</taxon>
        <taxon>Pseudomonadati</taxon>
        <taxon>Bacteroidota</taxon>
        <taxon>Chitinophagia</taxon>
        <taxon>Chitinophagales</taxon>
        <taxon>Chitinophagaceae</taxon>
        <taxon>Taibaiella</taxon>
    </lineage>
</organism>
<dbReference type="RefSeq" id="WP_110998925.1">
    <property type="nucleotide sequence ID" value="NZ_QKTW01000016.1"/>
</dbReference>
<feature type="coiled-coil region" evidence="1">
    <location>
        <begin position="78"/>
        <end position="105"/>
    </location>
</feature>
<dbReference type="Pfam" id="PF03993">
    <property type="entry name" value="DUF349"/>
    <property type="match status" value="4"/>
</dbReference>
<name>A0A2W2AH76_9BACT</name>
<evidence type="ECO:0000256" key="1">
    <source>
        <dbReference type="SAM" id="Coils"/>
    </source>
</evidence>
<evidence type="ECO:0000313" key="4">
    <source>
        <dbReference type="Proteomes" id="UP000248745"/>
    </source>
</evidence>
<dbReference type="InterPro" id="IPR007139">
    <property type="entry name" value="DUF349"/>
</dbReference>
<protein>
    <recommendedName>
        <fullName evidence="5">DUF349 domain-containing protein</fullName>
    </recommendedName>
</protein>
<keyword evidence="1" id="KW-0175">Coiled coil</keyword>
<accession>A0A2W2AH76</accession>
<dbReference type="EMBL" id="QKTW01000016">
    <property type="protein sequence ID" value="PZF72892.1"/>
    <property type="molecule type" value="Genomic_DNA"/>
</dbReference>